<evidence type="ECO:0000256" key="3">
    <source>
        <dbReference type="ARBA" id="ARBA00022692"/>
    </source>
</evidence>
<keyword evidence="12" id="KW-1185">Reference proteome</keyword>
<dbReference type="SUPFAM" id="SSF90123">
    <property type="entry name" value="ABC transporter transmembrane region"/>
    <property type="match status" value="1"/>
</dbReference>
<dbReference type="Pfam" id="PF00664">
    <property type="entry name" value="ABC_membrane"/>
    <property type="match status" value="1"/>
</dbReference>
<feature type="domain" description="ABC transporter" evidence="9">
    <location>
        <begin position="354"/>
        <end position="590"/>
    </location>
</feature>
<name>A0ABQ4QZ62_9HYPH</name>
<evidence type="ECO:0000259" key="10">
    <source>
        <dbReference type="PROSITE" id="PS50929"/>
    </source>
</evidence>
<keyword evidence="4" id="KW-0547">Nucleotide-binding</keyword>
<evidence type="ECO:0000256" key="4">
    <source>
        <dbReference type="ARBA" id="ARBA00022741"/>
    </source>
</evidence>
<dbReference type="EMBL" id="BPQH01000008">
    <property type="protein sequence ID" value="GJD50020.1"/>
    <property type="molecule type" value="Genomic_DNA"/>
</dbReference>
<evidence type="ECO:0000256" key="1">
    <source>
        <dbReference type="ARBA" id="ARBA00004651"/>
    </source>
</evidence>
<dbReference type="InterPro" id="IPR003593">
    <property type="entry name" value="AAA+_ATPase"/>
</dbReference>
<feature type="transmembrane region" description="Helical" evidence="8">
    <location>
        <begin position="21"/>
        <end position="47"/>
    </location>
</feature>
<keyword evidence="5 11" id="KW-0067">ATP-binding</keyword>
<evidence type="ECO:0000313" key="12">
    <source>
        <dbReference type="Proteomes" id="UP001055167"/>
    </source>
</evidence>
<dbReference type="InterPro" id="IPR003439">
    <property type="entry name" value="ABC_transporter-like_ATP-bd"/>
</dbReference>
<evidence type="ECO:0000256" key="2">
    <source>
        <dbReference type="ARBA" id="ARBA00005417"/>
    </source>
</evidence>
<dbReference type="PANTHER" id="PTHR24221">
    <property type="entry name" value="ATP-BINDING CASSETTE SUB-FAMILY B"/>
    <property type="match status" value="1"/>
</dbReference>
<comment type="subcellular location">
    <subcellularLocation>
        <location evidence="1">Cell membrane</location>
        <topology evidence="1">Multi-pass membrane protein</topology>
    </subcellularLocation>
</comment>
<feature type="domain" description="ABC transmembrane type-1" evidence="10">
    <location>
        <begin position="23"/>
        <end position="311"/>
    </location>
</feature>
<evidence type="ECO:0000256" key="6">
    <source>
        <dbReference type="ARBA" id="ARBA00022989"/>
    </source>
</evidence>
<dbReference type="PROSITE" id="PS00211">
    <property type="entry name" value="ABC_TRANSPORTER_1"/>
    <property type="match status" value="1"/>
</dbReference>
<keyword evidence="7 8" id="KW-0472">Membrane</keyword>
<feature type="transmembrane region" description="Helical" evidence="8">
    <location>
        <begin position="77"/>
        <end position="101"/>
    </location>
</feature>
<reference evidence="11" key="1">
    <citation type="journal article" date="2021" name="Front. Microbiol.">
        <title>Comprehensive Comparative Genomics and Phenotyping of Methylobacterium Species.</title>
        <authorList>
            <person name="Alessa O."/>
            <person name="Ogura Y."/>
            <person name="Fujitani Y."/>
            <person name="Takami H."/>
            <person name="Hayashi T."/>
            <person name="Sahin N."/>
            <person name="Tani A."/>
        </authorList>
    </citation>
    <scope>NUCLEOTIDE SEQUENCE</scope>
    <source>
        <strain evidence="11">KCTC 52305</strain>
    </source>
</reference>
<evidence type="ECO:0000259" key="9">
    <source>
        <dbReference type="PROSITE" id="PS50893"/>
    </source>
</evidence>
<evidence type="ECO:0000313" key="11">
    <source>
        <dbReference type="EMBL" id="GJD50020.1"/>
    </source>
</evidence>
<accession>A0ABQ4QZ62</accession>
<dbReference type="SMART" id="SM00382">
    <property type="entry name" value="AAA"/>
    <property type="match status" value="1"/>
</dbReference>
<dbReference type="InterPro" id="IPR036640">
    <property type="entry name" value="ABC1_TM_sf"/>
</dbReference>
<dbReference type="PROSITE" id="PS50893">
    <property type="entry name" value="ABC_TRANSPORTER_2"/>
    <property type="match status" value="1"/>
</dbReference>
<dbReference type="Gene3D" id="3.40.50.300">
    <property type="entry name" value="P-loop containing nucleotide triphosphate hydrolases"/>
    <property type="match status" value="1"/>
</dbReference>
<keyword evidence="6 8" id="KW-1133">Transmembrane helix</keyword>
<dbReference type="Proteomes" id="UP001055167">
    <property type="component" value="Unassembled WGS sequence"/>
</dbReference>
<dbReference type="Pfam" id="PF00005">
    <property type="entry name" value="ABC_tran"/>
    <property type="match status" value="1"/>
</dbReference>
<dbReference type="InterPro" id="IPR017871">
    <property type="entry name" value="ABC_transporter-like_CS"/>
</dbReference>
<evidence type="ECO:0000256" key="7">
    <source>
        <dbReference type="ARBA" id="ARBA00023136"/>
    </source>
</evidence>
<sequence>MLPFNLHGPLAGIARRYAWTVPIVAVLGLAGSALEGIGIGLLIPLLVTLMAGDDMTLGGPLKVLATFANRFSPETRLVTLTATIFSLIVLKNVVVYVTNLFAAAVDGHASHRIRSALSAQLLSVAYPFLLAEDSARLLNVITTESWRASEAIRALFSAVAAVGSLAIFATLLLIVDWRLSLVVAGGMILIRLVRWRMFTALHALSRQMSDLNQVLHERMLLSVLAGRLIRVFGQEQREQARFDEASEAVRRIILQIDTRSARAGPVNEVLQAGLFAVLLLGAGLYASGVSVPVLVTFLVLLQRMQPHIAMLEGARVKLAASAGPVGEVEWLLDAGRTAPATRGTRPFTRLEQAIRFENVELRYESRAPARPTLAQASFTIPAGQTTAILGASGSGKSTIVNLICRLLDPTSGAILVDGHPLASIDLASWRGRIGLAGQDIDLIEGTVAENIAYGAPDLSAAEIAEVARIADAHDFIRLLPHGYDTKVSGRGLNLSGGQRQRIGLARALARKPELLILDEATNAVDGLSETGIMTLIRTTGRRMTIIVVSHRASTLAACEAGVVIEDGVVVESGPLATLAAYRQMTGRLAI</sequence>
<evidence type="ECO:0000256" key="8">
    <source>
        <dbReference type="SAM" id="Phobius"/>
    </source>
</evidence>
<gene>
    <name evidence="11" type="primary">hepA</name>
    <name evidence="11" type="ORF">OPKNFCMD_2756</name>
</gene>
<dbReference type="InterPro" id="IPR027417">
    <property type="entry name" value="P-loop_NTPase"/>
</dbReference>
<protein>
    <submittedName>
        <fullName evidence="11">Heterocyst differentiation ATP-binding protein HepA</fullName>
    </submittedName>
</protein>
<feature type="transmembrane region" description="Helical" evidence="8">
    <location>
        <begin position="274"/>
        <end position="301"/>
    </location>
</feature>
<dbReference type="PANTHER" id="PTHR24221:SF646">
    <property type="entry name" value="HAEMOLYSIN SECRETION ATP-BINDING PROTEIN"/>
    <property type="match status" value="1"/>
</dbReference>
<dbReference type="GO" id="GO:0005524">
    <property type="term" value="F:ATP binding"/>
    <property type="evidence" value="ECO:0007669"/>
    <property type="project" value="UniProtKB-KW"/>
</dbReference>
<comment type="caution">
    <text evidence="11">The sequence shown here is derived from an EMBL/GenBank/DDBJ whole genome shotgun (WGS) entry which is preliminary data.</text>
</comment>
<dbReference type="Gene3D" id="1.20.1560.10">
    <property type="entry name" value="ABC transporter type 1, transmembrane domain"/>
    <property type="match status" value="1"/>
</dbReference>
<dbReference type="InterPro" id="IPR039421">
    <property type="entry name" value="Type_1_exporter"/>
</dbReference>
<reference evidence="11" key="2">
    <citation type="submission" date="2021-08" db="EMBL/GenBank/DDBJ databases">
        <authorList>
            <person name="Tani A."/>
            <person name="Ola A."/>
            <person name="Ogura Y."/>
            <person name="Katsura K."/>
            <person name="Hayashi T."/>
        </authorList>
    </citation>
    <scope>NUCLEOTIDE SEQUENCE</scope>
    <source>
        <strain evidence="11">KCTC 52305</strain>
    </source>
</reference>
<proteinExistence type="inferred from homology"/>
<dbReference type="SUPFAM" id="SSF52540">
    <property type="entry name" value="P-loop containing nucleoside triphosphate hydrolases"/>
    <property type="match status" value="1"/>
</dbReference>
<feature type="transmembrane region" description="Helical" evidence="8">
    <location>
        <begin position="151"/>
        <end position="174"/>
    </location>
</feature>
<keyword evidence="3 8" id="KW-0812">Transmembrane</keyword>
<dbReference type="InterPro" id="IPR011527">
    <property type="entry name" value="ABC1_TM_dom"/>
</dbReference>
<evidence type="ECO:0000256" key="5">
    <source>
        <dbReference type="ARBA" id="ARBA00022840"/>
    </source>
</evidence>
<organism evidence="11 12">
    <name type="scientific">Methylobacterium crusticola</name>
    <dbReference type="NCBI Taxonomy" id="1697972"/>
    <lineage>
        <taxon>Bacteria</taxon>
        <taxon>Pseudomonadati</taxon>
        <taxon>Pseudomonadota</taxon>
        <taxon>Alphaproteobacteria</taxon>
        <taxon>Hyphomicrobiales</taxon>
        <taxon>Methylobacteriaceae</taxon>
        <taxon>Methylobacterium</taxon>
    </lineage>
</organism>
<dbReference type="PROSITE" id="PS50929">
    <property type="entry name" value="ABC_TM1F"/>
    <property type="match status" value="1"/>
</dbReference>
<comment type="similarity">
    <text evidence="2">Belongs to the ABC transporter superfamily.</text>
</comment>